<organism evidence="2 3">
    <name type="scientific">Pseudoneurospora amorphoporcata</name>
    <dbReference type="NCBI Taxonomy" id="241081"/>
    <lineage>
        <taxon>Eukaryota</taxon>
        <taxon>Fungi</taxon>
        <taxon>Dikarya</taxon>
        <taxon>Ascomycota</taxon>
        <taxon>Pezizomycotina</taxon>
        <taxon>Sordariomycetes</taxon>
        <taxon>Sordariomycetidae</taxon>
        <taxon>Sordariales</taxon>
        <taxon>Sordariaceae</taxon>
        <taxon>Pseudoneurospora</taxon>
    </lineage>
</organism>
<keyword evidence="3" id="KW-1185">Reference proteome</keyword>
<name>A0AAN6NKW9_9PEZI</name>
<dbReference type="Proteomes" id="UP001303222">
    <property type="component" value="Unassembled WGS sequence"/>
</dbReference>
<feature type="compositionally biased region" description="Low complexity" evidence="1">
    <location>
        <begin position="1"/>
        <end position="19"/>
    </location>
</feature>
<sequence length="273" mass="30581">MASPAASPAASSAAAPAAATPTEEEFHQGIPIGQIRGPFVHRASFNGTPAEGPYGWVLDWTQVHLGLYRHLALPQQLDRHELYRMAKDVRRKLSGAFPSGAAFPVDPYQSEFDVEDSQNIAFLAEQLRYFEWESSQWELFQSHRQNYLEKDISRPELCRAYYRWLIDSLERYNELVPRSEPLQINPLRINPVLQRKLAWKLKEMYPELRGEKDPPPETTNRAPTHTSTQPPSSPVLAPAAPAPQPSDAPQHTAAVHQPPTDPAAPSLSDHGNT</sequence>
<accession>A0AAN6NKW9</accession>
<feature type="region of interest" description="Disordered" evidence="1">
    <location>
        <begin position="1"/>
        <end position="25"/>
    </location>
</feature>
<protein>
    <submittedName>
        <fullName evidence="2">Uncharacterized protein</fullName>
    </submittedName>
</protein>
<dbReference type="AlphaFoldDB" id="A0AAN6NKW9"/>
<evidence type="ECO:0000313" key="3">
    <source>
        <dbReference type="Proteomes" id="UP001303222"/>
    </source>
</evidence>
<feature type="compositionally biased region" description="Low complexity" evidence="1">
    <location>
        <begin position="223"/>
        <end position="239"/>
    </location>
</feature>
<proteinExistence type="predicted"/>
<reference evidence="2" key="1">
    <citation type="journal article" date="2023" name="Mol. Phylogenet. Evol.">
        <title>Genome-scale phylogeny and comparative genomics of the fungal order Sordariales.</title>
        <authorList>
            <person name="Hensen N."/>
            <person name="Bonometti L."/>
            <person name="Westerberg I."/>
            <person name="Brannstrom I.O."/>
            <person name="Guillou S."/>
            <person name="Cros-Aarteil S."/>
            <person name="Calhoun S."/>
            <person name="Haridas S."/>
            <person name="Kuo A."/>
            <person name="Mondo S."/>
            <person name="Pangilinan J."/>
            <person name="Riley R."/>
            <person name="LaButti K."/>
            <person name="Andreopoulos B."/>
            <person name="Lipzen A."/>
            <person name="Chen C."/>
            <person name="Yan M."/>
            <person name="Daum C."/>
            <person name="Ng V."/>
            <person name="Clum A."/>
            <person name="Steindorff A."/>
            <person name="Ohm R.A."/>
            <person name="Martin F."/>
            <person name="Silar P."/>
            <person name="Natvig D.O."/>
            <person name="Lalanne C."/>
            <person name="Gautier V."/>
            <person name="Ament-Velasquez S.L."/>
            <person name="Kruys A."/>
            <person name="Hutchinson M.I."/>
            <person name="Powell A.J."/>
            <person name="Barry K."/>
            <person name="Miller A.N."/>
            <person name="Grigoriev I.V."/>
            <person name="Debuchy R."/>
            <person name="Gladieux P."/>
            <person name="Hiltunen Thoren M."/>
            <person name="Johannesson H."/>
        </authorList>
    </citation>
    <scope>NUCLEOTIDE SEQUENCE</scope>
    <source>
        <strain evidence="2">CBS 626.80</strain>
    </source>
</reference>
<gene>
    <name evidence="2" type="ORF">QBC32DRAFT_107629</name>
</gene>
<dbReference type="EMBL" id="MU859454">
    <property type="protein sequence ID" value="KAK3946979.1"/>
    <property type="molecule type" value="Genomic_DNA"/>
</dbReference>
<feature type="region of interest" description="Disordered" evidence="1">
    <location>
        <begin position="206"/>
        <end position="273"/>
    </location>
</feature>
<evidence type="ECO:0000256" key="1">
    <source>
        <dbReference type="SAM" id="MobiDB-lite"/>
    </source>
</evidence>
<feature type="compositionally biased region" description="Basic and acidic residues" evidence="1">
    <location>
        <begin position="206"/>
        <end position="215"/>
    </location>
</feature>
<comment type="caution">
    <text evidence="2">The sequence shown here is derived from an EMBL/GenBank/DDBJ whole genome shotgun (WGS) entry which is preliminary data.</text>
</comment>
<reference evidence="2" key="2">
    <citation type="submission" date="2023-06" db="EMBL/GenBank/DDBJ databases">
        <authorList>
            <consortium name="Lawrence Berkeley National Laboratory"/>
            <person name="Mondo S.J."/>
            <person name="Hensen N."/>
            <person name="Bonometti L."/>
            <person name="Westerberg I."/>
            <person name="Brannstrom I.O."/>
            <person name="Guillou S."/>
            <person name="Cros-Aarteil S."/>
            <person name="Calhoun S."/>
            <person name="Haridas S."/>
            <person name="Kuo A."/>
            <person name="Pangilinan J."/>
            <person name="Riley R."/>
            <person name="Labutti K."/>
            <person name="Andreopoulos B."/>
            <person name="Lipzen A."/>
            <person name="Chen C."/>
            <person name="Yanf M."/>
            <person name="Daum C."/>
            <person name="Ng V."/>
            <person name="Clum A."/>
            <person name="Steindorff A."/>
            <person name="Ohm R."/>
            <person name="Martin F."/>
            <person name="Silar P."/>
            <person name="Natvig D."/>
            <person name="Lalanne C."/>
            <person name="Gautier V."/>
            <person name="Ament-Velasquez S.L."/>
            <person name="Kruys A."/>
            <person name="Hutchinson M.I."/>
            <person name="Powell A.J."/>
            <person name="Barry K."/>
            <person name="Miller A.N."/>
            <person name="Grigoriev I.V."/>
            <person name="Debuchy R."/>
            <person name="Gladieux P."/>
            <person name="Thoren M.H."/>
            <person name="Johannesson H."/>
        </authorList>
    </citation>
    <scope>NUCLEOTIDE SEQUENCE</scope>
    <source>
        <strain evidence="2">CBS 626.80</strain>
    </source>
</reference>
<evidence type="ECO:0000313" key="2">
    <source>
        <dbReference type="EMBL" id="KAK3946979.1"/>
    </source>
</evidence>